<dbReference type="GO" id="GO:0019905">
    <property type="term" value="F:syntaxin binding"/>
    <property type="evidence" value="ECO:0007669"/>
    <property type="project" value="TreeGrafter"/>
</dbReference>
<dbReference type="PANTHER" id="PTHR12965">
    <property type="entry name" value="VACUOLAR PROTEIN SORTING 54"/>
    <property type="match status" value="1"/>
</dbReference>
<comment type="subcellular location">
    <subcellularLocation>
        <location evidence="1">Golgi apparatus</location>
        <location evidence="1">trans-Golgi network</location>
    </subcellularLocation>
</comment>
<dbReference type="OrthoDB" id="10259024at2759"/>
<keyword evidence="6" id="KW-0175">Coiled coil</keyword>
<dbReference type="Proteomes" id="UP000807353">
    <property type="component" value="Unassembled WGS sequence"/>
</dbReference>
<dbReference type="InterPro" id="IPR012501">
    <property type="entry name" value="Vps54_C"/>
</dbReference>
<evidence type="ECO:0000259" key="8">
    <source>
        <dbReference type="Pfam" id="PF07928"/>
    </source>
</evidence>
<protein>
    <submittedName>
        <fullName evidence="9">Vps54-like protein-domain-containing protein</fullName>
    </submittedName>
</protein>
<evidence type="ECO:0000256" key="5">
    <source>
        <dbReference type="ARBA" id="ARBA00023034"/>
    </source>
</evidence>
<feature type="compositionally biased region" description="Polar residues" evidence="7">
    <location>
        <begin position="1155"/>
        <end position="1165"/>
    </location>
</feature>
<keyword evidence="3" id="KW-0813">Transport</keyword>
<accession>A0A9P6CPH8</accession>
<feature type="region of interest" description="Disordered" evidence="7">
    <location>
        <begin position="1044"/>
        <end position="1242"/>
    </location>
</feature>
<feature type="domain" description="Vacuolar protein sorting-associated protein 54 C-terminal" evidence="8">
    <location>
        <begin position="798"/>
        <end position="929"/>
    </location>
</feature>
<dbReference type="GO" id="GO:0005829">
    <property type="term" value="C:cytosol"/>
    <property type="evidence" value="ECO:0007669"/>
    <property type="project" value="GOC"/>
</dbReference>
<feature type="region of interest" description="Disordered" evidence="7">
    <location>
        <begin position="751"/>
        <end position="788"/>
    </location>
</feature>
<feature type="compositionally biased region" description="Pro residues" evidence="7">
    <location>
        <begin position="1088"/>
        <end position="1100"/>
    </location>
</feature>
<name>A0A9P6CPH8_9AGAR</name>
<evidence type="ECO:0000256" key="1">
    <source>
        <dbReference type="ARBA" id="ARBA00004601"/>
    </source>
</evidence>
<feature type="region of interest" description="Disordered" evidence="7">
    <location>
        <begin position="1"/>
        <end position="56"/>
    </location>
</feature>
<comment type="caution">
    <text evidence="9">The sequence shown here is derived from an EMBL/GenBank/DDBJ whole genome shotgun (WGS) entry which is preliminary data.</text>
</comment>
<dbReference type="GO" id="GO:0006896">
    <property type="term" value="P:Golgi to vacuole transport"/>
    <property type="evidence" value="ECO:0007669"/>
    <property type="project" value="TreeGrafter"/>
</dbReference>
<keyword evidence="4" id="KW-0653">Protein transport</keyword>
<keyword evidence="5" id="KW-0333">Golgi apparatus</keyword>
<dbReference type="GO" id="GO:0015031">
    <property type="term" value="P:protein transport"/>
    <property type="evidence" value="ECO:0007669"/>
    <property type="project" value="UniProtKB-KW"/>
</dbReference>
<dbReference type="EMBL" id="MU150230">
    <property type="protein sequence ID" value="KAF9469270.1"/>
    <property type="molecule type" value="Genomic_DNA"/>
</dbReference>
<evidence type="ECO:0000313" key="9">
    <source>
        <dbReference type="EMBL" id="KAF9469270.1"/>
    </source>
</evidence>
<organism evidence="9 10">
    <name type="scientific">Collybia nuda</name>
    <dbReference type="NCBI Taxonomy" id="64659"/>
    <lineage>
        <taxon>Eukaryota</taxon>
        <taxon>Fungi</taxon>
        <taxon>Dikarya</taxon>
        <taxon>Basidiomycota</taxon>
        <taxon>Agaricomycotina</taxon>
        <taxon>Agaricomycetes</taxon>
        <taxon>Agaricomycetidae</taxon>
        <taxon>Agaricales</taxon>
        <taxon>Tricholomatineae</taxon>
        <taxon>Clitocybaceae</taxon>
        <taxon>Collybia</taxon>
    </lineage>
</organism>
<reference evidence="9" key="1">
    <citation type="submission" date="2020-11" db="EMBL/GenBank/DDBJ databases">
        <authorList>
            <consortium name="DOE Joint Genome Institute"/>
            <person name="Ahrendt S."/>
            <person name="Riley R."/>
            <person name="Andreopoulos W."/>
            <person name="Labutti K."/>
            <person name="Pangilinan J."/>
            <person name="Ruiz-Duenas F.J."/>
            <person name="Barrasa J.M."/>
            <person name="Sanchez-Garcia M."/>
            <person name="Camarero S."/>
            <person name="Miyauchi S."/>
            <person name="Serrano A."/>
            <person name="Linde D."/>
            <person name="Babiker R."/>
            <person name="Drula E."/>
            <person name="Ayuso-Fernandez I."/>
            <person name="Pacheco R."/>
            <person name="Padilla G."/>
            <person name="Ferreira P."/>
            <person name="Barriuso J."/>
            <person name="Kellner H."/>
            <person name="Castanera R."/>
            <person name="Alfaro M."/>
            <person name="Ramirez L."/>
            <person name="Pisabarro A.G."/>
            <person name="Kuo A."/>
            <person name="Tritt A."/>
            <person name="Lipzen A."/>
            <person name="He G."/>
            <person name="Yan M."/>
            <person name="Ng V."/>
            <person name="Cullen D."/>
            <person name="Martin F."/>
            <person name="Rosso M.-N."/>
            <person name="Henrissat B."/>
            <person name="Hibbett D."/>
            <person name="Martinez A.T."/>
            <person name="Grigoriev I.V."/>
        </authorList>
    </citation>
    <scope>NUCLEOTIDE SEQUENCE</scope>
    <source>
        <strain evidence="9">CBS 247.69</strain>
    </source>
</reference>
<evidence type="ECO:0000256" key="6">
    <source>
        <dbReference type="ARBA" id="ARBA00023054"/>
    </source>
</evidence>
<feature type="region of interest" description="Disordered" evidence="7">
    <location>
        <begin position="389"/>
        <end position="416"/>
    </location>
</feature>
<dbReference type="GO" id="GO:0042147">
    <property type="term" value="P:retrograde transport, endosome to Golgi"/>
    <property type="evidence" value="ECO:0007669"/>
    <property type="project" value="InterPro"/>
</dbReference>
<dbReference type="InterPro" id="IPR039745">
    <property type="entry name" value="Vps54"/>
</dbReference>
<feature type="compositionally biased region" description="Low complexity" evidence="7">
    <location>
        <begin position="1101"/>
        <end position="1112"/>
    </location>
</feature>
<keyword evidence="10" id="KW-1185">Reference proteome</keyword>
<dbReference type="AlphaFoldDB" id="A0A9P6CPH8"/>
<feature type="compositionally biased region" description="Polar residues" evidence="7">
    <location>
        <begin position="1"/>
        <end position="11"/>
    </location>
</feature>
<dbReference type="Gene3D" id="6.10.250.860">
    <property type="match status" value="1"/>
</dbReference>
<feature type="compositionally biased region" description="Polar residues" evidence="7">
    <location>
        <begin position="1233"/>
        <end position="1242"/>
    </location>
</feature>
<comment type="similarity">
    <text evidence="2">Belongs to the VPS54 family.</text>
</comment>
<dbReference type="GO" id="GO:0000938">
    <property type="term" value="C:GARP complex"/>
    <property type="evidence" value="ECO:0007669"/>
    <property type="project" value="InterPro"/>
</dbReference>
<dbReference type="Pfam" id="PF07928">
    <property type="entry name" value="Vps54"/>
    <property type="match status" value="1"/>
</dbReference>
<dbReference type="PANTHER" id="PTHR12965:SF0">
    <property type="entry name" value="VACUOLAR PROTEIN SORTING-ASSOCIATED PROTEIN 54"/>
    <property type="match status" value="1"/>
</dbReference>
<feature type="compositionally biased region" description="Basic and acidic residues" evidence="7">
    <location>
        <begin position="394"/>
        <end position="405"/>
    </location>
</feature>
<evidence type="ECO:0000256" key="4">
    <source>
        <dbReference type="ARBA" id="ARBA00022927"/>
    </source>
</evidence>
<proteinExistence type="inferred from homology"/>
<evidence type="ECO:0000256" key="2">
    <source>
        <dbReference type="ARBA" id="ARBA00009150"/>
    </source>
</evidence>
<evidence type="ECO:0000256" key="3">
    <source>
        <dbReference type="ARBA" id="ARBA00022448"/>
    </source>
</evidence>
<evidence type="ECO:0000256" key="7">
    <source>
        <dbReference type="SAM" id="MobiDB-lite"/>
    </source>
</evidence>
<sequence length="1242" mass="134513">MSDSESITSRPVTPVSALPDLPNTARPYRFTWDPASRKPGPESVSGTTEGRGGGDYFSAQPRLGFLNTSSTATLALGALPTEWSSSRHGFHAISTVLNNPHKRQAPPKAHSSLPAVVPADLPRVRRRDFDSYLRAITPEWERFTRNSELGREGIAQIGTGPSTPRASLGSDPYGINNAATNPPSANQGRAIPSLDTVPSVFFQTKFNLGDPRIFNSVTEQDPSTSDDDTDPTALSHSLPLLEKFSHYADTVEQHLILEISRRSTSFFAALTNLHDLRSESEQCLARISELRTLLTNLDENSAKRGLEVVRREEKVANIGRVAEGVKIVGGVVEMEKVARGLVGAGQWGEALGVIEEMERLWEGSLAGREEAVPTVARGLRTSSLPEVREDLEDETGRDSEQEFKPQTELQRPRTAGQYKTGLASSIPLSALQAYSSLPEHLRELTMEIASSLSSELVNVLRVDLVERIHRGREGRRQRANLGDANNGVEFIGLDQGLRDRLRPLLQGLVRTKGLKEGMISWREVVLGEVRTVLKMQVPGIDLESEETEPPGSQQKSRAGLATHLRSMVHAEFMLFLQHIYLSFLNGVEGLQEQSQVVLDILASIDSPHKSAGLGTSTQDELSDIISSAAELSNTQVAKVIAHRADQHAALELADFLVFFNESWGFVVRCEVICRKMIVSLRGAVVSQAKAFLQTFHQARISQSAKFVEDEQWNPCEVSPSLQHITNVLVDSAVRDSPELVIKSDVDTLFSTPPPSANGATSNTNGAPPHPPPPPLSGPSNGFGANSGPGAKHLRIDERTYFAVSATTEVLALLLDYLRVVVNLSMLTTDIMSRVIEFLKAFNSRTCQVVLGAGAMRSAGLKNITAKHLALASQSLSIMSDLIPYVRETFRRHLSLKQAVMLVEFDKLKRDYQEHQYEIHSKLIAIMGDRLTAHIKSLQGIDWSVPKPGGGVNDYIEILVKETVTLHKVLSRYLSTSVVEEVMTQVFAAINHGLSEEYGKIELPHQEAKTRLLADAKYLHAKLAALKNVGTPSGMLVTVISEKSIPRPTLPTPTRSSTLHNVGSSANQRLKGLLSGKSPSFDKALPIPMRTPTPPVIPPPRTTSSPVPLSSSVNGGGVGENGGNGNAIKSTPTPPPQDRKPSIGFKQVEAPASVSDPGQGSESVLTQDVEIPSGQEARASPRPTTPLPACDASPEPVTTTTMGLDQKSTEPQDLEVPVSGAQSSSSLVEEADFRSNNAGAGDA</sequence>
<feature type="region of interest" description="Disordered" evidence="7">
    <location>
        <begin position="213"/>
        <end position="234"/>
    </location>
</feature>
<evidence type="ECO:0000313" key="10">
    <source>
        <dbReference type="Proteomes" id="UP000807353"/>
    </source>
</evidence>
<feature type="compositionally biased region" description="Pro residues" evidence="7">
    <location>
        <begin position="767"/>
        <end position="776"/>
    </location>
</feature>
<gene>
    <name evidence="9" type="ORF">BDZ94DRAFT_1181948</name>
</gene>
<feature type="compositionally biased region" description="Gly residues" evidence="7">
    <location>
        <begin position="1113"/>
        <end position="1124"/>
    </location>
</feature>